<reference evidence="2 3" key="2">
    <citation type="submission" date="2018-11" db="EMBL/GenBank/DDBJ databases">
        <authorList>
            <consortium name="Pathogen Informatics"/>
        </authorList>
    </citation>
    <scope>NUCLEOTIDE SEQUENCE [LARGE SCALE GENOMIC DNA]</scope>
    <source>
        <strain evidence="2 3">Costa Rica</strain>
    </source>
</reference>
<proteinExistence type="predicted"/>
<dbReference type="WBParaSite" id="ACOC_0000158301-mRNA-1">
    <property type="protein sequence ID" value="ACOC_0000158301-mRNA-1"/>
    <property type="gene ID" value="ACOC_0000158301"/>
</dbReference>
<accession>A0A0R3PCM1</accession>
<name>A0A0R3PCM1_ANGCS</name>
<dbReference type="AlphaFoldDB" id="A0A0R3PCM1"/>
<dbReference type="EMBL" id="UYYA01000244">
    <property type="protein sequence ID" value="VDM53169.1"/>
    <property type="molecule type" value="Genomic_DNA"/>
</dbReference>
<feature type="transmembrane region" description="Helical" evidence="1">
    <location>
        <begin position="37"/>
        <end position="57"/>
    </location>
</feature>
<gene>
    <name evidence="2" type="ORF">ACOC_LOCUS1584</name>
</gene>
<evidence type="ECO:0000256" key="1">
    <source>
        <dbReference type="SAM" id="Phobius"/>
    </source>
</evidence>
<keyword evidence="1" id="KW-0812">Transmembrane</keyword>
<sequence length="202" mass="22562">MRVATVATRIPLTGLMSRVRELVGCDLHSEFRCGRTLLFLSDFVGVVTILCLLFTPIQQIVPPKLSKRGAIEIYNVIFSSQNKCSYMSAPPGKDAYRDEANNVSVFEVYGTTEKKKDVLQAIMGSRIYKLPRRGTLLTIRKGCGVAMEMEKHMAKVMQFRLLASEDVLEPAFKALLSAVQSYEEFLGFLYSADGYTLMVGLL</sequence>
<keyword evidence="1" id="KW-1133">Transmembrane helix</keyword>
<evidence type="ECO:0000313" key="3">
    <source>
        <dbReference type="Proteomes" id="UP000267027"/>
    </source>
</evidence>
<keyword evidence="3" id="KW-1185">Reference proteome</keyword>
<keyword evidence="1" id="KW-0472">Membrane</keyword>
<reference evidence="4" key="1">
    <citation type="submission" date="2017-02" db="UniProtKB">
        <authorList>
            <consortium name="WormBaseParasite"/>
        </authorList>
    </citation>
    <scope>IDENTIFICATION</scope>
</reference>
<evidence type="ECO:0000313" key="4">
    <source>
        <dbReference type="WBParaSite" id="ACOC_0000158301-mRNA-1"/>
    </source>
</evidence>
<dbReference type="Proteomes" id="UP000267027">
    <property type="component" value="Unassembled WGS sequence"/>
</dbReference>
<evidence type="ECO:0000313" key="2">
    <source>
        <dbReference type="EMBL" id="VDM53169.1"/>
    </source>
</evidence>
<protein>
    <submittedName>
        <fullName evidence="4">Actin-binding FH2</fullName>
    </submittedName>
</protein>
<organism evidence="4">
    <name type="scientific">Angiostrongylus costaricensis</name>
    <name type="common">Nematode worm</name>
    <dbReference type="NCBI Taxonomy" id="334426"/>
    <lineage>
        <taxon>Eukaryota</taxon>
        <taxon>Metazoa</taxon>
        <taxon>Ecdysozoa</taxon>
        <taxon>Nematoda</taxon>
        <taxon>Chromadorea</taxon>
        <taxon>Rhabditida</taxon>
        <taxon>Rhabditina</taxon>
        <taxon>Rhabditomorpha</taxon>
        <taxon>Strongyloidea</taxon>
        <taxon>Metastrongylidae</taxon>
        <taxon>Angiostrongylus</taxon>
    </lineage>
</organism>